<dbReference type="SMART" id="SM00530">
    <property type="entry name" value="HTH_XRE"/>
    <property type="match status" value="1"/>
</dbReference>
<sequence length="92" mass="10789">MEVYMLKIKEYRKKVGMTQQELASKLEMSQNAVSLYERGVNDPSILTLVQIAEQLGITVDELIDYQKIKNKLSEDLDKRVEKRIEESRNKKK</sequence>
<dbReference type="PANTHER" id="PTHR46558">
    <property type="entry name" value="TRACRIPTIONAL REGULATORY PROTEIN-RELATED-RELATED"/>
    <property type="match status" value="1"/>
</dbReference>
<dbReference type="PANTHER" id="PTHR46558:SF4">
    <property type="entry name" value="DNA-BIDING PHAGE PROTEIN"/>
    <property type="match status" value="1"/>
</dbReference>
<evidence type="ECO:0000313" key="3">
    <source>
        <dbReference type="EMBL" id="CDR31038.1"/>
    </source>
</evidence>
<dbReference type="PROSITE" id="PS50943">
    <property type="entry name" value="HTH_CROC1"/>
    <property type="match status" value="1"/>
</dbReference>
<dbReference type="HOGENOM" id="CLU_066192_4_2_14"/>
<dbReference type="Pfam" id="PF01381">
    <property type="entry name" value="HTH_3"/>
    <property type="match status" value="1"/>
</dbReference>
<evidence type="ECO:0000259" key="2">
    <source>
        <dbReference type="PROSITE" id="PS50943"/>
    </source>
</evidence>
<gene>
    <name evidence="3" type="ORF">Aocu_09650</name>
</gene>
<organism evidence="3 4">
    <name type="scientific">Acholeplasma oculi</name>
    <dbReference type="NCBI Taxonomy" id="35623"/>
    <lineage>
        <taxon>Bacteria</taxon>
        <taxon>Bacillati</taxon>
        <taxon>Mycoplasmatota</taxon>
        <taxon>Mollicutes</taxon>
        <taxon>Acholeplasmatales</taxon>
        <taxon>Acholeplasmataceae</taxon>
        <taxon>Acholeplasma</taxon>
    </lineage>
</organism>
<evidence type="ECO:0000256" key="1">
    <source>
        <dbReference type="ARBA" id="ARBA00023125"/>
    </source>
</evidence>
<dbReference type="InterPro" id="IPR001387">
    <property type="entry name" value="Cro/C1-type_HTH"/>
</dbReference>
<accession>A0A061AB12</accession>
<reference evidence="4" key="1">
    <citation type="submission" date="2014-05" db="EMBL/GenBank/DDBJ databases">
        <authorList>
            <person name="Kube M."/>
        </authorList>
    </citation>
    <scope>NUCLEOTIDE SEQUENCE [LARGE SCALE GENOMIC DNA]</scope>
</reference>
<dbReference type="InterPro" id="IPR010982">
    <property type="entry name" value="Lambda_DNA-bd_dom_sf"/>
</dbReference>
<dbReference type="FunCoup" id="A0A061AB12">
    <property type="interactions" value="2"/>
</dbReference>
<dbReference type="EMBL" id="LK028559">
    <property type="protein sequence ID" value="CDR31038.1"/>
    <property type="molecule type" value="Genomic_DNA"/>
</dbReference>
<dbReference type="PATRIC" id="fig|35623.3.peg.965"/>
<dbReference type="STRING" id="35623.Aocu_09650"/>
<evidence type="ECO:0000313" key="4">
    <source>
        <dbReference type="Proteomes" id="UP000032434"/>
    </source>
</evidence>
<dbReference type="KEGG" id="aoc:Aocu_09650"/>
<dbReference type="Proteomes" id="UP000032434">
    <property type="component" value="Chromosome 1"/>
</dbReference>
<dbReference type="Gene3D" id="1.10.260.40">
    <property type="entry name" value="lambda repressor-like DNA-binding domains"/>
    <property type="match status" value="1"/>
</dbReference>
<name>A0A061AB12_9MOLU</name>
<dbReference type="SUPFAM" id="SSF47413">
    <property type="entry name" value="lambda repressor-like DNA-binding domains"/>
    <property type="match status" value="1"/>
</dbReference>
<dbReference type="CDD" id="cd00093">
    <property type="entry name" value="HTH_XRE"/>
    <property type="match status" value="1"/>
</dbReference>
<dbReference type="OrthoDB" id="678057at2"/>
<proteinExistence type="predicted"/>
<dbReference type="InParanoid" id="A0A061AB12"/>
<protein>
    <submittedName>
        <fullName evidence="3">Cro/C1-type transcriptional regulator</fullName>
    </submittedName>
</protein>
<keyword evidence="4" id="KW-1185">Reference proteome</keyword>
<feature type="domain" description="HTH cro/C1-type" evidence="2">
    <location>
        <begin position="8"/>
        <end position="62"/>
    </location>
</feature>
<keyword evidence="1" id="KW-0238">DNA-binding</keyword>
<dbReference type="GO" id="GO:0003677">
    <property type="term" value="F:DNA binding"/>
    <property type="evidence" value="ECO:0007669"/>
    <property type="project" value="UniProtKB-KW"/>
</dbReference>
<dbReference type="AlphaFoldDB" id="A0A061AB12"/>